<evidence type="ECO:0000256" key="2">
    <source>
        <dbReference type="ARBA" id="ARBA00023242"/>
    </source>
</evidence>
<dbReference type="AlphaFoldDB" id="A0A1B6HWV2"/>
<feature type="compositionally biased region" description="Acidic residues" evidence="4">
    <location>
        <begin position="17"/>
        <end position="27"/>
    </location>
</feature>
<feature type="region of interest" description="Disordered" evidence="4">
    <location>
        <begin position="252"/>
        <end position="272"/>
    </location>
</feature>
<feature type="coiled-coil region" evidence="3">
    <location>
        <begin position="332"/>
        <end position="380"/>
    </location>
</feature>
<dbReference type="Pfam" id="PF15458">
    <property type="entry name" value="NTR2"/>
    <property type="match status" value="1"/>
</dbReference>
<dbReference type="GO" id="GO:0000390">
    <property type="term" value="P:spliceosomal complex disassembly"/>
    <property type="evidence" value="ECO:0007669"/>
    <property type="project" value="InterPro"/>
</dbReference>
<keyword evidence="3" id="KW-0175">Coiled coil</keyword>
<evidence type="ECO:0000313" key="5">
    <source>
        <dbReference type="EMBL" id="JAS79161.1"/>
    </source>
</evidence>
<feature type="compositionally biased region" description="Basic and acidic residues" evidence="4">
    <location>
        <begin position="138"/>
        <end position="166"/>
    </location>
</feature>
<reference evidence="5" key="1">
    <citation type="submission" date="2015-11" db="EMBL/GenBank/DDBJ databases">
        <title>De novo transcriptome assembly of four potential Pierce s Disease insect vectors from Arizona vineyards.</title>
        <authorList>
            <person name="Tassone E.E."/>
        </authorList>
    </citation>
    <scope>NUCLEOTIDE SEQUENCE</scope>
</reference>
<keyword evidence="2" id="KW-0539">Nucleus</keyword>
<protein>
    <recommendedName>
        <fullName evidence="6">GCF C-terminal domain-containing protein</fullName>
    </recommendedName>
</protein>
<dbReference type="PANTHER" id="PTHR12214">
    <property type="entry name" value="GC-RICH SEQUENCE DNA-BINDING FACTOR"/>
    <property type="match status" value="1"/>
</dbReference>
<proteinExistence type="predicted"/>
<dbReference type="InterPro" id="IPR012890">
    <property type="entry name" value="GCFC2-like"/>
</dbReference>
<evidence type="ECO:0000256" key="1">
    <source>
        <dbReference type="ARBA" id="ARBA00004123"/>
    </source>
</evidence>
<dbReference type="GO" id="GO:0003677">
    <property type="term" value="F:DNA binding"/>
    <property type="evidence" value="ECO:0007669"/>
    <property type="project" value="InterPro"/>
</dbReference>
<feature type="compositionally biased region" description="Acidic residues" evidence="4">
    <location>
        <begin position="255"/>
        <end position="267"/>
    </location>
</feature>
<feature type="compositionally biased region" description="Acidic residues" evidence="4">
    <location>
        <begin position="57"/>
        <end position="68"/>
    </location>
</feature>
<gene>
    <name evidence="5" type="ORF">g.18950</name>
</gene>
<dbReference type="PANTHER" id="PTHR12214:SF0">
    <property type="entry name" value="LD29489P"/>
    <property type="match status" value="1"/>
</dbReference>
<feature type="region of interest" description="Disordered" evidence="4">
    <location>
        <begin position="1"/>
        <end position="104"/>
    </location>
</feature>
<evidence type="ECO:0000256" key="4">
    <source>
        <dbReference type="SAM" id="MobiDB-lite"/>
    </source>
</evidence>
<evidence type="ECO:0008006" key="6">
    <source>
        <dbReference type="Google" id="ProtNLM"/>
    </source>
</evidence>
<feature type="compositionally biased region" description="Basic residues" evidence="4">
    <location>
        <begin position="1"/>
        <end position="12"/>
    </location>
</feature>
<organism evidence="5">
    <name type="scientific">Homalodisca liturata</name>
    <dbReference type="NCBI Taxonomy" id="320908"/>
    <lineage>
        <taxon>Eukaryota</taxon>
        <taxon>Metazoa</taxon>
        <taxon>Ecdysozoa</taxon>
        <taxon>Arthropoda</taxon>
        <taxon>Hexapoda</taxon>
        <taxon>Insecta</taxon>
        <taxon>Pterygota</taxon>
        <taxon>Neoptera</taxon>
        <taxon>Paraneoptera</taxon>
        <taxon>Hemiptera</taxon>
        <taxon>Auchenorrhyncha</taxon>
        <taxon>Membracoidea</taxon>
        <taxon>Cicadellidae</taxon>
        <taxon>Cicadellinae</taxon>
        <taxon>Proconiini</taxon>
        <taxon>Homalodisca</taxon>
    </lineage>
</organism>
<comment type="subcellular location">
    <subcellularLocation>
        <location evidence="1">Nucleus</location>
    </subcellularLocation>
</comment>
<feature type="region of interest" description="Disordered" evidence="4">
    <location>
        <begin position="135"/>
        <end position="166"/>
    </location>
</feature>
<sequence>MSVMKKPKRNIRRRDFDNEENEGDELEETHIQMKKAMSKSSEQKMKKEKKKHSVLSFEEEWNDADDGEVFQVKKSSHSKKIKKILEKEKDRKKKKEDKYDQNGMEVDLSENTKKITFSDELTIKIRHNLPLNPILNGREAEMAEKDGSSSEDEKGTGHKFSHPDHVKQVLKSGKIPDAAMIHAARKRRQQAREMGDFIPVEDKDSKYDSKGSRLVREDENDMCDDDIRINMQVNTAATELERRREAFNAAIEQQGSEESDKGEEEEWEKQQIRKGVTGAQLAAAQQETMYYGYTMPQVPSDMSVGATVSMEQTLPATPVIPDMHTASPQSVANRLKERLQELKEVHRRHTLDRDEKVKELEDLRAECTKIKKEAPTLADRFRFYQDLRGW</sequence>
<dbReference type="GO" id="GO:0071008">
    <property type="term" value="C:U2-type post-mRNA release spliceosomal complex"/>
    <property type="evidence" value="ECO:0007669"/>
    <property type="project" value="InterPro"/>
</dbReference>
<dbReference type="EMBL" id="GECU01028545">
    <property type="protein sequence ID" value="JAS79161.1"/>
    <property type="molecule type" value="Transcribed_RNA"/>
</dbReference>
<name>A0A1B6HWV2_9HEMI</name>
<evidence type="ECO:0000256" key="3">
    <source>
        <dbReference type="SAM" id="Coils"/>
    </source>
</evidence>
<dbReference type="InterPro" id="IPR028211">
    <property type="entry name" value="Ntr2"/>
</dbReference>
<accession>A0A1B6HWV2</accession>